<keyword evidence="2" id="KW-1185">Reference proteome</keyword>
<reference evidence="1 2" key="1">
    <citation type="submission" date="2018-11" db="EMBL/GenBank/DDBJ databases">
        <authorList>
            <consortium name="Pathogen Informatics"/>
        </authorList>
    </citation>
    <scope>NUCLEOTIDE SEQUENCE [LARGE SCALE GENOMIC DNA]</scope>
</reference>
<dbReference type="AlphaFoldDB" id="A0A3P7RGF4"/>
<protein>
    <submittedName>
        <fullName evidence="1">Uncharacterized protein</fullName>
    </submittedName>
</protein>
<gene>
    <name evidence="1" type="ORF">DILT_LOCUS18771</name>
</gene>
<dbReference type="Proteomes" id="UP000281553">
    <property type="component" value="Unassembled WGS sequence"/>
</dbReference>
<dbReference type="OrthoDB" id="448399at2759"/>
<dbReference type="EMBL" id="UYRU01104030">
    <property type="protein sequence ID" value="VDN42236.1"/>
    <property type="molecule type" value="Genomic_DNA"/>
</dbReference>
<sequence length="163" mass="17651">MNNPELVAGISRENIFALEGTIADFLDYLLVQCSDSELSYHNMLVLRTLCVLTWREAFTQPTAKILADVIARLLVEKLSVRTLRGLLTHLAASATDVALIIATVLRLTSHTLQLEPELWDTDGNVDTVEYRGSVAASKAVLVEGKPSISLAGSVSAVAQGLKF</sequence>
<accession>A0A3P7RGF4</accession>
<evidence type="ECO:0000313" key="2">
    <source>
        <dbReference type="Proteomes" id="UP000281553"/>
    </source>
</evidence>
<name>A0A3P7RGF4_DIBLA</name>
<evidence type="ECO:0000313" key="1">
    <source>
        <dbReference type="EMBL" id="VDN42236.1"/>
    </source>
</evidence>
<organism evidence="1 2">
    <name type="scientific">Dibothriocephalus latus</name>
    <name type="common">Fish tapeworm</name>
    <name type="synonym">Diphyllobothrium latum</name>
    <dbReference type="NCBI Taxonomy" id="60516"/>
    <lineage>
        <taxon>Eukaryota</taxon>
        <taxon>Metazoa</taxon>
        <taxon>Spiralia</taxon>
        <taxon>Lophotrochozoa</taxon>
        <taxon>Platyhelminthes</taxon>
        <taxon>Cestoda</taxon>
        <taxon>Eucestoda</taxon>
        <taxon>Diphyllobothriidea</taxon>
        <taxon>Diphyllobothriidae</taxon>
        <taxon>Dibothriocephalus</taxon>
    </lineage>
</organism>
<proteinExistence type="predicted"/>